<evidence type="ECO:0000256" key="1">
    <source>
        <dbReference type="ARBA" id="ARBA00023235"/>
    </source>
</evidence>
<dbReference type="Proteomes" id="UP001056429">
    <property type="component" value="Unassembled WGS sequence"/>
</dbReference>
<feature type="domain" description="Chorismate mutase" evidence="2">
    <location>
        <begin position="1"/>
        <end position="87"/>
    </location>
</feature>
<dbReference type="EC" id="5.4.99.5" evidence="3"/>
<dbReference type="InterPro" id="IPR051331">
    <property type="entry name" value="Chorismate_mutase-related"/>
</dbReference>
<dbReference type="Gene3D" id="1.20.59.10">
    <property type="entry name" value="Chorismate mutase"/>
    <property type="match status" value="1"/>
</dbReference>
<dbReference type="PROSITE" id="PS51168">
    <property type="entry name" value="CHORISMATE_MUT_2"/>
    <property type="match status" value="1"/>
</dbReference>
<dbReference type="SUPFAM" id="SSF48600">
    <property type="entry name" value="Chorismate mutase II"/>
    <property type="match status" value="1"/>
</dbReference>
<dbReference type="GO" id="GO:0004106">
    <property type="term" value="F:chorismate mutase activity"/>
    <property type="evidence" value="ECO:0007669"/>
    <property type="project" value="UniProtKB-EC"/>
</dbReference>
<dbReference type="NCBIfam" id="TIGR01805">
    <property type="entry name" value="CM_mono_grmpos"/>
    <property type="match status" value="1"/>
</dbReference>
<keyword evidence="1 3" id="KW-0413">Isomerase</keyword>
<reference evidence="3" key="1">
    <citation type="journal article" date="2021" name="mSystems">
        <title>Bacteria and Archaea Synergistically Convert Glycine Betaine to Biogenic Methane in the Formosa Cold Seep of the South China Sea.</title>
        <authorList>
            <person name="Li L."/>
            <person name="Zhang W."/>
            <person name="Zhang S."/>
            <person name="Song L."/>
            <person name="Sun Q."/>
            <person name="Zhang H."/>
            <person name="Xiang H."/>
            <person name="Dong X."/>
        </authorList>
    </citation>
    <scope>NUCLEOTIDE SEQUENCE</scope>
    <source>
        <strain evidence="3">ZWT</strain>
    </source>
</reference>
<evidence type="ECO:0000313" key="3">
    <source>
        <dbReference type="EMBL" id="MCM1988399.1"/>
    </source>
</evidence>
<dbReference type="EMBL" id="JAGSOJ010000001">
    <property type="protein sequence ID" value="MCM1988399.1"/>
    <property type="molecule type" value="Genomic_DNA"/>
</dbReference>
<dbReference type="InterPro" id="IPR002701">
    <property type="entry name" value="CM_II_prokaryot"/>
</dbReference>
<dbReference type="RefSeq" id="WP_250857268.1">
    <property type="nucleotide sequence ID" value="NZ_JAGSOJ010000001.1"/>
</dbReference>
<proteinExistence type="predicted"/>
<dbReference type="SMART" id="SM00830">
    <property type="entry name" value="CM_2"/>
    <property type="match status" value="1"/>
</dbReference>
<dbReference type="AlphaFoldDB" id="A0A9J6NV89"/>
<sequence length="92" mass="11211">MKDLNHLREEIDRVNNGLIELFIERMKISEEIGEYKRQKGMKIYDKKREDEIIAEVIEGREEKYKEYISEFLKELMKMSKEIQEGNRVNNEK</sequence>
<accession>A0A9J6NV89</accession>
<gene>
    <name evidence="3" type="ORF">KDK92_01495</name>
</gene>
<keyword evidence="4" id="KW-1185">Reference proteome</keyword>
<dbReference type="Pfam" id="PF01817">
    <property type="entry name" value="CM_2"/>
    <property type="match status" value="1"/>
</dbReference>
<name>A0A9J6NV89_9CLOT</name>
<reference evidence="3" key="2">
    <citation type="submission" date="2021-04" db="EMBL/GenBank/DDBJ databases">
        <authorList>
            <person name="Dong X."/>
        </authorList>
    </citation>
    <scope>NUCLEOTIDE SEQUENCE</scope>
    <source>
        <strain evidence="3">ZWT</strain>
    </source>
</reference>
<organism evidence="3 4">
    <name type="scientific">Oceanirhabdus seepicola</name>
    <dbReference type="NCBI Taxonomy" id="2828781"/>
    <lineage>
        <taxon>Bacteria</taxon>
        <taxon>Bacillati</taxon>
        <taxon>Bacillota</taxon>
        <taxon>Clostridia</taxon>
        <taxon>Eubacteriales</taxon>
        <taxon>Clostridiaceae</taxon>
        <taxon>Oceanirhabdus</taxon>
    </lineage>
</organism>
<dbReference type="PANTHER" id="PTHR38041:SF1">
    <property type="entry name" value="CHORISMATE MUTASE"/>
    <property type="match status" value="1"/>
</dbReference>
<dbReference type="InterPro" id="IPR011279">
    <property type="entry name" value="Chorismate_mutase_GmP"/>
</dbReference>
<dbReference type="InterPro" id="IPR036979">
    <property type="entry name" value="CM_dom_sf"/>
</dbReference>
<dbReference type="GO" id="GO:0046417">
    <property type="term" value="P:chorismate metabolic process"/>
    <property type="evidence" value="ECO:0007669"/>
    <property type="project" value="InterPro"/>
</dbReference>
<dbReference type="PANTHER" id="PTHR38041">
    <property type="entry name" value="CHORISMATE MUTASE"/>
    <property type="match status" value="1"/>
</dbReference>
<evidence type="ECO:0000259" key="2">
    <source>
        <dbReference type="PROSITE" id="PS51168"/>
    </source>
</evidence>
<dbReference type="GO" id="GO:0009697">
    <property type="term" value="P:salicylic acid biosynthetic process"/>
    <property type="evidence" value="ECO:0007669"/>
    <property type="project" value="TreeGrafter"/>
</dbReference>
<evidence type="ECO:0000313" key="4">
    <source>
        <dbReference type="Proteomes" id="UP001056429"/>
    </source>
</evidence>
<dbReference type="InterPro" id="IPR036263">
    <property type="entry name" value="Chorismate_II_sf"/>
</dbReference>
<protein>
    <submittedName>
        <fullName evidence="3">Chorismate mutase</fullName>
        <ecNumber evidence="3">5.4.99.5</ecNumber>
    </submittedName>
</protein>
<comment type="caution">
    <text evidence="3">The sequence shown here is derived from an EMBL/GenBank/DDBJ whole genome shotgun (WGS) entry which is preliminary data.</text>
</comment>